<dbReference type="GO" id="GO:0046872">
    <property type="term" value="F:metal ion binding"/>
    <property type="evidence" value="ECO:0007669"/>
    <property type="project" value="UniProtKB-KW"/>
</dbReference>
<dbReference type="Gene3D" id="2.40.40.20">
    <property type="match status" value="1"/>
</dbReference>
<evidence type="ECO:0000313" key="9">
    <source>
        <dbReference type="Proteomes" id="UP000014137"/>
    </source>
</evidence>
<evidence type="ECO:0000313" key="8">
    <source>
        <dbReference type="EMBL" id="OOC04017.1"/>
    </source>
</evidence>
<dbReference type="InterPro" id="IPR050123">
    <property type="entry name" value="Prok_molybdopt-oxidoreductase"/>
</dbReference>
<keyword evidence="1" id="KW-0004">4Fe-4S</keyword>
<dbReference type="Pfam" id="PF04879">
    <property type="entry name" value="Molybdop_Fe4S4"/>
    <property type="match status" value="1"/>
</dbReference>
<evidence type="ECO:0000313" key="10">
    <source>
        <dbReference type="Proteomes" id="UP000188551"/>
    </source>
</evidence>
<evidence type="ECO:0000259" key="6">
    <source>
        <dbReference type="PROSITE" id="PS51669"/>
    </source>
</evidence>
<dbReference type="SMART" id="SM00926">
    <property type="entry name" value="Molybdop_Fe4S4"/>
    <property type="match status" value="1"/>
</dbReference>
<protein>
    <submittedName>
        <fullName evidence="7">Formate dehydrogenase-O, major subunit</fullName>
    </submittedName>
    <submittedName>
        <fullName evidence="8">Molybdopterin-binding oxidoreductase</fullName>
    </submittedName>
</protein>
<dbReference type="InterPro" id="IPR006963">
    <property type="entry name" value="Mopterin_OxRdtase_4Fe-4S_dom"/>
</dbReference>
<sequence>MTTAHVTCPLCEATCGLEVTIDEKSLVTRVQGDREDVFSQGYICPKGASLGALHHDPDRLTAPLVKRDGEFVEVTWDEAFAEIDRRLRPIIDEHGKNAVAVYSGNPTVHNAALVLYGRVFFKALSTRNFYTATTVDQMPKHFSSGYLFGDPQTIPVADLDRTGHLLILGANPLVSNGSLMTAADIRGRLRGIQERGGKIVVLDPRRTRTAQLADEHHAIRPGTDALFLFALVNVLFAENRVRPGEHVDGVDEVRALAEPFTPEAVAPATGIDAAEIRRIALDLADAERAAVYGRMGTTTQSFGTIASWLVDVVNTLTGNLDREGGVMFPLPALWRPRRSSPFTSGRWTSRVRGYPEVLGELPVATLADEIETPGEGQVRALVTISGNPALSTPNSARLTEALRQLDFMVSLDVYLNETTRHADVILPGPSPLERPHYDVALYGLAVRNVANWTPPTLGTDLPQEWVTLLRLAGIAAGQGPDVDVAAFDTMVAGETARRTGVDLSLAEGRTGPARMIDLMLRGGPYGLSLADLEAAPHGIDLGALKPRLPDVLATASGKVELAPDAITKDVPRLRAELDKAPDGGLLLIGRRHLSSNNSWMHNLTPLVRGGNRCTVQVHPDDAARLGLTDGGLAAVTSRAGKLEAPVEVTADVRPGVVSMPHGWGHDLDGTRTKVAAAHAGVNSNLVADETLLDVPSGNAVLNGIPVEVAPA</sequence>
<evidence type="ECO:0000256" key="2">
    <source>
        <dbReference type="ARBA" id="ARBA00022723"/>
    </source>
</evidence>
<accession>M2QH94</accession>
<dbReference type="Gene3D" id="3.40.50.740">
    <property type="match status" value="1"/>
</dbReference>
<dbReference type="AlphaFoldDB" id="M2QH94"/>
<keyword evidence="3" id="KW-0560">Oxidoreductase</keyword>
<comment type="caution">
    <text evidence="7">The sequence shown here is derived from an EMBL/GenBank/DDBJ whole genome shotgun (WGS) entry which is preliminary data.</text>
</comment>
<keyword evidence="10" id="KW-1185">Reference proteome</keyword>
<dbReference type="GO" id="GO:0016491">
    <property type="term" value="F:oxidoreductase activity"/>
    <property type="evidence" value="ECO:0007669"/>
    <property type="project" value="UniProtKB-KW"/>
</dbReference>
<reference evidence="8 10" key="2">
    <citation type="submission" date="2017-02" db="EMBL/GenBank/DDBJ databases">
        <title>Amycolatopsis azurea DSM 43854 draft genome.</title>
        <authorList>
            <person name="Mayilraj S."/>
        </authorList>
    </citation>
    <scope>NUCLEOTIDE SEQUENCE [LARGE SCALE GENOMIC DNA]</scope>
    <source>
        <strain evidence="8 10">DSM 43854</strain>
    </source>
</reference>
<dbReference type="RefSeq" id="WP_005160726.1">
    <property type="nucleotide sequence ID" value="NZ_ANMG01000048.1"/>
</dbReference>
<dbReference type="Proteomes" id="UP000014137">
    <property type="component" value="Unassembled WGS sequence"/>
</dbReference>
<dbReference type="CDD" id="cd02782">
    <property type="entry name" value="MopB_CT_1"/>
    <property type="match status" value="1"/>
</dbReference>
<keyword evidence="2" id="KW-0479">Metal-binding</keyword>
<keyword evidence="4" id="KW-0408">Iron</keyword>
<reference evidence="7 9" key="1">
    <citation type="submission" date="2012-10" db="EMBL/GenBank/DDBJ databases">
        <title>Genome assembly of Amycolatopsis azurea DSM 43854.</title>
        <authorList>
            <person name="Khatri I."/>
            <person name="Kaur I."/>
            <person name="Subramanian S."/>
            <person name="Mayilraj S."/>
        </authorList>
    </citation>
    <scope>NUCLEOTIDE SEQUENCE [LARGE SCALE GENOMIC DNA]</scope>
    <source>
        <strain evidence="7 9">DSM 43854</strain>
    </source>
</reference>
<dbReference type="Pfam" id="PF01568">
    <property type="entry name" value="Molydop_binding"/>
    <property type="match status" value="1"/>
</dbReference>
<dbReference type="EMBL" id="ANMG01000048">
    <property type="protein sequence ID" value="EMD25347.1"/>
    <property type="molecule type" value="Genomic_DNA"/>
</dbReference>
<dbReference type="InterPro" id="IPR006656">
    <property type="entry name" value="Mopterin_OxRdtase"/>
</dbReference>
<evidence type="ECO:0000313" key="7">
    <source>
        <dbReference type="EMBL" id="EMD25347.1"/>
    </source>
</evidence>
<dbReference type="PATRIC" id="fig|1238180.3.peg.4910"/>
<dbReference type="SUPFAM" id="SSF53706">
    <property type="entry name" value="Formate dehydrogenase/DMSO reductase, domains 1-3"/>
    <property type="match status" value="1"/>
</dbReference>
<organism evidence="7 9">
    <name type="scientific">Amycolatopsis azurea DSM 43854</name>
    <dbReference type="NCBI Taxonomy" id="1238180"/>
    <lineage>
        <taxon>Bacteria</taxon>
        <taxon>Bacillati</taxon>
        <taxon>Actinomycetota</taxon>
        <taxon>Actinomycetes</taxon>
        <taxon>Pseudonocardiales</taxon>
        <taxon>Pseudonocardiaceae</taxon>
        <taxon>Amycolatopsis</taxon>
    </lineage>
</organism>
<evidence type="ECO:0000256" key="4">
    <source>
        <dbReference type="ARBA" id="ARBA00023004"/>
    </source>
</evidence>
<gene>
    <name evidence="8" type="ORF">B0293_24080</name>
    <name evidence="7" type="ORF">C791_4867</name>
</gene>
<feature type="domain" description="4Fe-4S Mo/W bis-MGD-type" evidence="6">
    <location>
        <begin position="1"/>
        <end position="58"/>
    </location>
</feature>
<dbReference type="PROSITE" id="PS51669">
    <property type="entry name" value="4FE4S_MOW_BIS_MGD"/>
    <property type="match status" value="1"/>
</dbReference>
<dbReference type="Gene3D" id="2.20.25.90">
    <property type="entry name" value="ADC-like domains"/>
    <property type="match status" value="1"/>
</dbReference>
<dbReference type="SUPFAM" id="SSF50692">
    <property type="entry name" value="ADC-like"/>
    <property type="match status" value="1"/>
</dbReference>
<dbReference type="PANTHER" id="PTHR43105:SF9">
    <property type="entry name" value="NADPH-FE(3+) OXIDOREDUCTASE SUBUNIT ALPHA"/>
    <property type="match status" value="1"/>
</dbReference>
<dbReference type="GO" id="GO:0043546">
    <property type="term" value="F:molybdopterin cofactor binding"/>
    <property type="evidence" value="ECO:0007669"/>
    <property type="project" value="InterPro"/>
</dbReference>
<proteinExistence type="predicted"/>
<dbReference type="InterPro" id="IPR006657">
    <property type="entry name" value="MoPterin_dinucl-bd_dom"/>
</dbReference>
<dbReference type="PANTHER" id="PTHR43105">
    <property type="entry name" value="RESPIRATORY NITRATE REDUCTASE"/>
    <property type="match status" value="1"/>
</dbReference>
<dbReference type="Gene3D" id="3.40.228.10">
    <property type="entry name" value="Dimethylsulfoxide Reductase, domain 2"/>
    <property type="match status" value="1"/>
</dbReference>
<dbReference type="GO" id="GO:0016020">
    <property type="term" value="C:membrane"/>
    <property type="evidence" value="ECO:0007669"/>
    <property type="project" value="TreeGrafter"/>
</dbReference>
<dbReference type="Proteomes" id="UP000188551">
    <property type="component" value="Unassembled WGS sequence"/>
</dbReference>
<dbReference type="Pfam" id="PF00384">
    <property type="entry name" value="Molybdopterin"/>
    <property type="match status" value="1"/>
</dbReference>
<dbReference type="EMBL" id="MUXN01000018">
    <property type="protein sequence ID" value="OOC04017.1"/>
    <property type="molecule type" value="Genomic_DNA"/>
</dbReference>
<evidence type="ECO:0000256" key="3">
    <source>
        <dbReference type="ARBA" id="ARBA00023002"/>
    </source>
</evidence>
<dbReference type="OrthoDB" id="7376058at2"/>
<dbReference type="GO" id="GO:0051539">
    <property type="term" value="F:4 iron, 4 sulfur cluster binding"/>
    <property type="evidence" value="ECO:0007669"/>
    <property type="project" value="UniProtKB-KW"/>
</dbReference>
<evidence type="ECO:0000256" key="1">
    <source>
        <dbReference type="ARBA" id="ARBA00022485"/>
    </source>
</evidence>
<name>M2QH94_9PSEU</name>
<dbReference type="InterPro" id="IPR009010">
    <property type="entry name" value="Asp_de-COase-like_dom_sf"/>
</dbReference>
<keyword evidence="5" id="KW-0411">Iron-sulfur</keyword>
<evidence type="ECO:0000256" key="5">
    <source>
        <dbReference type="ARBA" id="ARBA00023014"/>
    </source>
</evidence>